<dbReference type="InterPro" id="IPR003661">
    <property type="entry name" value="HisK_dim/P_dom"/>
</dbReference>
<dbReference type="Gene3D" id="3.40.50.2300">
    <property type="match status" value="1"/>
</dbReference>
<dbReference type="CDD" id="cd16922">
    <property type="entry name" value="HATPase_EvgS-ArcB-TorS-like"/>
    <property type="match status" value="1"/>
</dbReference>
<dbReference type="InterPro" id="IPR035965">
    <property type="entry name" value="PAS-like_dom_sf"/>
</dbReference>
<dbReference type="InterPro" id="IPR011006">
    <property type="entry name" value="CheY-like_superfamily"/>
</dbReference>
<dbReference type="EMBL" id="CP034328">
    <property type="protein sequence ID" value="AZL59917.1"/>
    <property type="molecule type" value="Genomic_DNA"/>
</dbReference>
<gene>
    <name evidence="10" type="ORF">EI545_14370</name>
</gene>
<feature type="transmembrane region" description="Helical" evidence="6">
    <location>
        <begin position="209"/>
        <end position="229"/>
    </location>
</feature>
<keyword evidence="4" id="KW-0902">Two-component regulatory system</keyword>
<dbReference type="InterPro" id="IPR001789">
    <property type="entry name" value="Sig_transdc_resp-reg_receiver"/>
</dbReference>
<dbReference type="GO" id="GO:0000155">
    <property type="term" value="F:phosphorelay sensor kinase activity"/>
    <property type="evidence" value="ECO:0007669"/>
    <property type="project" value="InterPro"/>
</dbReference>
<dbReference type="Pfam" id="PF01627">
    <property type="entry name" value="Hpt"/>
    <property type="match status" value="1"/>
</dbReference>
<evidence type="ECO:0000256" key="2">
    <source>
        <dbReference type="ARBA" id="ARBA00012438"/>
    </source>
</evidence>
<dbReference type="CDD" id="cd00130">
    <property type="entry name" value="PAS"/>
    <property type="match status" value="1"/>
</dbReference>
<dbReference type="KEGG" id="taw:EI545_14370"/>
<keyword evidence="3 5" id="KW-0597">Phosphoprotein</keyword>
<protein>
    <recommendedName>
        <fullName evidence="2">histidine kinase</fullName>
        <ecNumber evidence="2">2.7.13.3</ecNumber>
    </recommendedName>
</protein>
<evidence type="ECO:0000313" key="11">
    <source>
        <dbReference type="Proteomes" id="UP000282002"/>
    </source>
</evidence>
<dbReference type="OrthoDB" id="9801651at2"/>
<dbReference type="InterPro" id="IPR036890">
    <property type="entry name" value="HATPase_C_sf"/>
</dbReference>
<comment type="catalytic activity">
    <reaction evidence="1">
        <text>ATP + protein L-histidine = ADP + protein N-phospho-L-histidine.</text>
        <dbReference type="EC" id="2.7.13.3"/>
    </reaction>
</comment>
<dbReference type="InterPro" id="IPR008207">
    <property type="entry name" value="Sig_transdc_His_kin_Hpt_dom"/>
</dbReference>
<dbReference type="CDD" id="cd00082">
    <property type="entry name" value="HisKA"/>
    <property type="match status" value="1"/>
</dbReference>
<keyword evidence="6" id="KW-0812">Transmembrane</keyword>
<evidence type="ECO:0000313" key="10">
    <source>
        <dbReference type="EMBL" id="AZL59917.1"/>
    </source>
</evidence>
<dbReference type="SUPFAM" id="SSF55874">
    <property type="entry name" value="ATPase domain of HSP90 chaperone/DNA topoisomerase II/histidine kinase"/>
    <property type="match status" value="1"/>
</dbReference>
<dbReference type="SMART" id="SM00387">
    <property type="entry name" value="HATPase_c"/>
    <property type="match status" value="1"/>
</dbReference>
<dbReference type="PROSITE" id="PS50109">
    <property type="entry name" value="HIS_KIN"/>
    <property type="match status" value="1"/>
</dbReference>
<dbReference type="InterPro" id="IPR036641">
    <property type="entry name" value="HPT_dom_sf"/>
</dbReference>
<dbReference type="SMART" id="SM00091">
    <property type="entry name" value="PAS"/>
    <property type="match status" value="1"/>
</dbReference>
<dbReference type="SUPFAM" id="SSF52172">
    <property type="entry name" value="CheY-like"/>
    <property type="match status" value="1"/>
</dbReference>
<dbReference type="InterPro" id="IPR004358">
    <property type="entry name" value="Sig_transdc_His_kin-like_C"/>
</dbReference>
<feature type="modified residue" description="4-aspartylphosphate" evidence="5">
    <location>
        <position position="649"/>
    </location>
</feature>
<evidence type="ECO:0000256" key="4">
    <source>
        <dbReference type="ARBA" id="ARBA00023012"/>
    </source>
</evidence>
<dbReference type="PANTHER" id="PTHR45339:SF5">
    <property type="entry name" value="HISTIDINE KINASE"/>
    <property type="match status" value="1"/>
</dbReference>
<reference evidence="10 11" key="1">
    <citation type="submission" date="2018-12" db="EMBL/GenBank/DDBJ databases">
        <title>Complete genome sequencing of Tabrizicola sp. K13M18.</title>
        <authorList>
            <person name="Bae J.-W."/>
        </authorList>
    </citation>
    <scope>NUCLEOTIDE SEQUENCE [LARGE SCALE GENOMIC DNA]</scope>
    <source>
        <strain evidence="10 11">K13M18</strain>
    </source>
</reference>
<accession>A0A3S8U8L3</accession>
<dbReference type="NCBIfam" id="TIGR00229">
    <property type="entry name" value="sensory_box"/>
    <property type="match status" value="1"/>
</dbReference>
<dbReference type="PANTHER" id="PTHR45339">
    <property type="entry name" value="HYBRID SIGNAL TRANSDUCTION HISTIDINE KINASE J"/>
    <property type="match status" value="1"/>
</dbReference>
<keyword evidence="6" id="KW-1133">Transmembrane helix</keyword>
<name>A0A3S8U8L3_9RHOB</name>
<dbReference type="Gene3D" id="3.30.565.10">
    <property type="entry name" value="Histidine kinase-like ATPase, C-terminal domain"/>
    <property type="match status" value="1"/>
</dbReference>
<dbReference type="InterPro" id="IPR003594">
    <property type="entry name" value="HATPase_dom"/>
</dbReference>
<feature type="domain" description="Response regulatory" evidence="8">
    <location>
        <begin position="600"/>
        <end position="716"/>
    </location>
</feature>
<dbReference type="SUPFAM" id="SSF55785">
    <property type="entry name" value="PYP-like sensor domain (PAS domain)"/>
    <property type="match status" value="1"/>
</dbReference>
<sequence length="848" mass="91170">MRWLRNAMVGLTALAFVAIVVLAVQLRSELQKLQEEPVDSLHWNVTQLELDVVRLEAAATLALAVPGADLADLRKRFDLFYSRAETVVKGTMFLRLGLSNTVAPLKARMRTFLDETAALIDGEDRALRAALPQIVADVGALRTDLRATAIQVIDINAGLQDARRASLSDVIQKIAGASVALITLLLGLLGLVVALNLQADRRAYEVQRITSRLAATVGTSLDAVVVAGMDGCVIDFNAAAETIFGYTRAEAIGQPLGTLIIPPRHRAAHDAGMERMKATGVRHVVDAGRIKITAIRKSGEEFPVELSIASNDGPEGMIFIAYLRDISDARKAEAALVAARDEAQAAERTKTSFIAVMSHEMRTPLNGVIGALDVLGRTPLEPKQERFLTLARSSAKQLLRHVNDVLDISRVDAGPVGLLADRFDMPALLTTLVDTLRPAAAQKNNHVEVRILGEFPPLQGDPFRIGQIVQNFLSNAIKFTDGGQITVEAEVQRTTGLEVEVEVRVIDTGIGIAEADQSRIFEDFVMVDPTFGRSVGGTGLGLAISRRLARAMSGEVGVESAAGEGSCFWLRLPLQSAADPAQVAVPDTAQGKPLAAQALDVLVVEDNETNRIVLEEMLHHLGHRVTLAVDGGDGVEKARARRYDVILMDLSMPLMDGWTAATVIRQGGASQHSRILAVTAHVRPDRMDRFEESGMDGWLTKPLSIRSLTEALNAVPHGTPAEHRAGGTQDGSDALLDADRLNDLRRIADKDGLQRLLQKFHANMENILATIDADAETASAEELAAVLHTGVGASAVVGASRLSRELARLEAACRAGDTKALQAARKGLGSTWLETWAALRAAFWDTPT</sequence>
<organism evidence="10 11">
    <name type="scientific">Tabrizicola piscis</name>
    <dbReference type="NCBI Taxonomy" id="2494374"/>
    <lineage>
        <taxon>Bacteria</taxon>
        <taxon>Pseudomonadati</taxon>
        <taxon>Pseudomonadota</taxon>
        <taxon>Alphaproteobacteria</taxon>
        <taxon>Rhodobacterales</taxon>
        <taxon>Paracoccaceae</taxon>
        <taxon>Tabrizicola</taxon>
    </lineage>
</organism>
<evidence type="ECO:0000259" key="9">
    <source>
        <dbReference type="PROSITE" id="PS50112"/>
    </source>
</evidence>
<feature type="domain" description="PAS" evidence="9">
    <location>
        <begin position="209"/>
        <end position="288"/>
    </location>
</feature>
<dbReference type="PRINTS" id="PR00344">
    <property type="entry name" value="BCTRLSENSOR"/>
</dbReference>
<keyword evidence="6" id="KW-0472">Membrane</keyword>
<dbReference type="GO" id="GO:0005886">
    <property type="term" value="C:plasma membrane"/>
    <property type="evidence" value="ECO:0007669"/>
    <property type="project" value="UniProtKB-SubCell"/>
</dbReference>
<feature type="domain" description="Histidine kinase" evidence="7">
    <location>
        <begin position="356"/>
        <end position="576"/>
    </location>
</feature>
<dbReference type="RefSeq" id="WP_125326112.1">
    <property type="nucleotide sequence ID" value="NZ_CP034328.1"/>
</dbReference>
<dbReference type="AlphaFoldDB" id="A0A3S8U8L3"/>
<evidence type="ECO:0000256" key="5">
    <source>
        <dbReference type="PROSITE-ProRule" id="PRU00169"/>
    </source>
</evidence>
<dbReference type="GO" id="GO:0005524">
    <property type="term" value="F:ATP binding"/>
    <property type="evidence" value="ECO:0007669"/>
    <property type="project" value="UniProtKB-KW"/>
</dbReference>
<evidence type="ECO:0000259" key="8">
    <source>
        <dbReference type="PROSITE" id="PS50110"/>
    </source>
</evidence>
<dbReference type="SUPFAM" id="SSF47226">
    <property type="entry name" value="Histidine-containing phosphotransfer domain, HPT domain"/>
    <property type="match status" value="1"/>
</dbReference>
<dbReference type="CDD" id="cd17546">
    <property type="entry name" value="REC_hyHK_CKI1_RcsC-like"/>
    <property type="match status" value="1"/>
</dbReference>
<dbReference type="SUPFAM" id="SSF47384">
    <property type="entry name" value="Homodimeric domain of signal transducing histidine kinase"/>
    <property type="match status" value="1"/>
</dbReference>
<dbReference type="Pfam" id="PF00072">
    <property type="entry name" value="Response_reg"/>
    <property type="match status" value="1"/>
</dbReference>
<dbReference type="Gene3D" id="1.20.120.160">
    <property type="entry name" value="HPT domain"/>
    <property type="match status" value="1"/>
</dbReference>
<dbReference type="EC" id="2.7.13.3" evidence="2"/>
<feature type="transmembrane region" description="Helical" evidence="6">
    <location>
        <begin position="174"/>
        <end position="197"/>
    </location>
</feature>
<dbReference type="InterPro" id="IPR036097">
    <property type="entry name" value="HisK_dim/P_sf"/>
</dbReference>
<dbReference type="SMART" id="SM00388">
    <property type="entry name" value="HisKA"/>
    <property type="match status" value="1"/>
</dbReference>
<keyword evidence="11" id="KW-1185">Reference proteome</keyword>
<dbReference type="PROSITE" id="PS50110">
    <property type="entry name" value="RESPONSE_REGULATORY"/>
    <property type="match status" value="1"/>
</dbReference>
<proteinExistence type="predicted"/>
<evidence type="ECO:0000256" key="6">
    <source>
        <dbReference type="SAM" id="Phobius"/>
    </source>
</evidence>
<dbReference type="Gene3D" id="3.30.450.20">
    <property type="entry name" value="PAS domain"/>
    <property type="match status" value="1"/>
</dbReference>
<dbReference type="Proteomes" id="UP000282002">
    <property type="component" value="Chromosome"/>
</dbReference>
<dbReference type="Pfam" id="PF13426">
    <property type="entry name" value="PAS_9"/>
    <property type="match status" value="1"/>
</dbReference>
<evidence type="ECO:0000256" key="3">
    <source>
        <dbReference type="ARBA" id="ARBA00022553"/>
    </source>
</evidence>
<dbReference type="InterPro" id="IPR005467">
    <property type="entry name" value="His_kinase_dom"/>
</dbReference>
<dbReference type="PROSITE" id="PS50112">
    <property type="entry name" value="PAS"/>
    <property type="match status" value="1"/>
</dbReference>
<evidence type="ECO:0000256" key="1">
    <source>
        <dbReference type="ARBA" id="ARBA00000085"/>
    </source>
</evidence>
<dbReference type="InterPro" id="IPR000014">
    <property type="entry name" value="PAS"/>
</dbReference>
<dbReference type="SMART" id="SM00448">
    <property type="entry name" value="REC"/>
    <property type="match status" value="1"/>
</dbReference>
<dbReference type="FunFam" id="3.30.565.10:FF:000010">
    <property type="entry name" value="Sensor histidine kinase RcsC"/>
    <property type="match status" value="1"/>
</dbReference>
<evidence type="ECO:0000259" key="7">
    <source>
        <dbReference type="PROSITE" id="PS50109"/>
    </source>
</evidence>
<dbReference type="Gene3D" id="1.10.287.130">
    <property type="match status" value="1"/>
</dbReference>
<dbReference type="Pfam" id="PF02518">
    <property type="entry name" value="HATPase_c"/>
    <property type="match status" value="1"/>
</dbReference>
<dbReference type="Pfam" id="PF00512">
    <property type="entry name" value="HisKA"/>
    <property type="match status" value="1"/>
</dbReference>